<dbReference type="GO" id="GO:0071039">
    <property type="term" value="P:nuclear polyadenylation-dependent CUT catabolic process"/>
    <property type="evidence" value="ECO:0007669"/>
    <property type="project" value="TreeGrafter"/>
</dbReference>
<dbReference type="PANTHER" id="PTHR12124">
    <property type="entry name" value="POLYMYOSITIS/SCLERODERMA AUTOANTIGEN-RELATED"/>
    <property type="match status" value="1"/>
</dbReference>
<dbReference type="PANTHER" id="PTHR12124:SF47">
    <property type="entry name" value="EXOSOME COMPONENT 10"/>
    <property type="match status" value="1"/>
</dbReference>
<dbReference type="Pfam" id="PF01612">
    <property type="entry name" value="DNA_pol_A_exo1"/>
    <property type="match status" value="1"/>
</dbReference>
<sequence>MSKVMVLHVFFPNRDPKDLALWTPPTPPSSPDSSPQRPEPHSGKKSLSRRNIVEVSMEQFHLHTDGSWTTIPTPSRPYDVSLKNVIGFVQQKPVVKHHQVVPLGATVETRFGGIAANNPYAYELSEFKVPENQLESRKPAEFTTFDISKTKMVESRKDLLELIEDLNKVDEIAVDLEYHTTFRGMTSLIQISTRSNNYVIDPFLLWNDLWRLNEPFTNPKILKVLHACPTDSAYLRRDFGVHLVNVFDTQNASIVLRDLMSAKNSNLSLTQPKKTLNFERTTLLSLVKNFCDVSLNKEFQTADWAQRPLPHDLLNYAAQDTHYLLKCYDHLREEILGRKPETLLEIYDDACFSLAKQLRPKKPTSHSPDIAGQIYKARVTVARVLDENVRECFPSNDVKAIAEALDIRNEKQILAL</sequence>
<evidence type="ECO:0000313" key="4">
    <source>
        <dbReference type="Proteomes" id="UP000298663"/>
    </source>
</evidence>
<dbReference type="Proteomes" id="UP000298663">
    <property type="component" value="Unassembled WGS sequence"/>
</dbReference>
<proteinExistence type="predicted"/>
<feature type="region of interest" description="Disordered" evidence="1">
    <location>
        <begin position="15"/>
        <end position="50"/>
    </location>
</feature>
<evidence type="ECO:0000256" key="1">
    <source>
        <dbReference type="SAM" id="MobiDB-lite"/>
    </source>
</evidence>
<dbReference type="GO" id="GO:0000175">
    <property type="term" value="F:3'-5'-RNA exonuclease activity"/>
    <property type="evidence" value="ECO:0007669"/>
    <property type="project" value="InterPro"/>
</dbReference>
<dbReference type="GO" id="GO:0071038">
    <property type="term" value="P:TRAMP-dependent tRNA surveillance pathway"/>
    <property type="evidence" value="ECO:0007669"/>
    <property type="project" value="TreeGrafter"/>
</dbReference>
<dbReference type="GO" id="GO:0003727">
    <property type="term" value="F:single-stranded RNA binding"/>
    <property type="evidence" value="ECO:0007669"/>
    <property type="project" value="TreeGrafter"/>
</dbReference>
<dbReference type="SUPFAM" id="SSF53098">
    <property type="entry name" value="Ribonuclease H-like"/>
    <property type="match status" value="1"/>
</dbReference>
<dbReference type="GO" id="GO:0071037">
    <property type="term" value="P:nuclear polyadenylation-dependent snRNA catabolic process"/>
    <property type="evidence" value="ECO:0007669"/>
    <property type="project" value="TreeGrafter"/>
</dbReference>
<dbReference type="GO" id="GO:0000467">
    <property type="term" value="P:exonucleolytic trimming to generate mature 3'-end of 5.8S rRNA from tricistronic rRNA transcript (SSU-rRNA, 5.8S rRNA, LSU-rRNA)"/>
    <property type="evidence" value="ECO:0007669"/>
    <property type="project" value="InterPro"/>
</dbReference>
<dbReference type="OrthoDB" id="2250022at2759"/>
<dbReference type="GO" id="GO:0071036">
    <property type="term" value="P:nuclear polyadenylation-dependent snoRNA catabolic process"/>
    <property type="evidence" value="ECO:0007669"/>
    <property type="project" value="TreeGrafter"/>
</dbReference>
<reference evidence="3 4" key="1">
    <citation type="journal article" date="2015" name="Genome Biol.">
        <title>Comparative genomics of Steinernema reveals deeply conserved gene regulatory networks.</title>
        <authorList>
            <person name="Dillman A.R."/>
            <person name="Macchietto M."/>
            <person name="Porter C.F."/>
            <person name="Rogers A."/>
            <person name="Williams B."/>
            <person name="Antoshechkin I."/>
            <person name="Lee M.M."/>
            <person name="Goodwin Z."/>
            <person name="Lu X."/>
            <person name="Lewis E.E."/>
            <person name="Goodrich-Blair H."/>
            <person name="Stock S.P."/>
            <person name="Adams B.J."/>
            <person name="Sternberg P.W."/>
            <person name="Mortazavi A."/>
        </authorList>
    </citation>
    <scope>NUCLEOTIDE SEQUENCE [LARGE SCALE GENOMIC DNA]</scope>
    <source>
        <strain evidence="3 4">ALL</strain>
    </source>
</reference>
<dbReference type="InterPro" id="IPR036397">
    <property type="entry name" value="RNaseH_sf"/>
</dbReference>
<organism evidence="3 4">
    <name type="scientific">Steinernema carpocapsae</name>
    <name type="common">Entomopathogenic nematode</name>
    <dbReference type="NCBI Taxonomy" id="34508"/>
    <lineage>
        <taxon>Eukaryota</taxon>
        <taxon>Metazoa</taxon>
        <taxon>Ecdysozoa</taxon>
        <taxon>Nematoda</taxon>
        <taxon>Chromadorea</taxon>
        <taxon>Rhabditida</taxon>
        <taxon>Tylenchina</taxon>
        <taxon>Panagrolaimomorpha</taxon>
        <taxon>Strongyloidoidea</taxon>
        <taxon>Steinernematidae</taxon>
        <taxon>Steinernema</taxon>
    </lineage>
</organism>
<feature type="domain" description="3'-5' exonuclease" evidence="2">
    <location>
        <begin position="150"/>
        <end position="336"/>
    </location>
</feature>
<dbReference type="GO" id="GO:0000176">
    <property type="term" value="C:nuclear exosome (RNase complex)"/>
    <property type="evidence" value="ECO:0007669"/>
    <property type="project" value="TreeGrafter"/>
</dbReference>
<dbReference type="GO" id="GO:0005730">
    <property type="term" value="C:nucleolus"/>
    <property type="evidence" value="ECO:0007669"/>
    <property type="project" value="TreeGrafter"/>
</dbReference>
<keyword evidence="4" id="KW-1185">Reference proteome</keyword>
<dbReference type="AlphaFoldDB" id="A0A4U5LP60"/>
<name>A0A4U5LP60_STECR</name>
<dbReference type="InterPro" id="IPR045092">
    <property type="entry name" value="Rrp6-like"/>
</dbReference>
<dbReference type="GO" id="GO:0071051">
    <property type="term" value="P:poly(A)-dependent snoRNA 3'-end processing"/>
    <property type="evidence" value="ECO:0007669"/>
    <property type="project" value="TreeGrafter"/>
</dbReference>
<dbReference type="InterPro" id="IPR002562">
    <property type="entry name" value="3'-5'_exonuclease_dom"/>
</dbReference>
<dbReference type="EMBL" id="AZBU02000014">
    <property type="protein sequence ID" value="TKR57697.1"/>
    <property type="molecule type" value="Genomic_DNA"/>
</dbReference>
<dbReference type="Gene3D" id="3.30.420.10">
    <property type="entry name" value="Ribonuclease H-like superfamily/Ribonuclease H"/>
    <property type="match status" value="1"/>
</dbReference>
<evidence type="ECO:0000313" key="3">
    <source>
        <dbReference type="EMBL" id="TKR57697.1"/>
    </source>
</evidence>
<dbReference type="GO" id="GO:0071044">
    <property type="term" value="P:histone mRNA catabolic process"/>
    <property type="evidence" value="ECO:0007669"/>
    <property type="project" value="TreeGrafter"/>
</dbReference>
<evidence type="ECO:0000259" key="2">
    <source>
        <dbReference type="SMART" id="SM00474"/>
    </source>
</evidence>
<gene>
    <name evidence="3" type="ORF">L596_030365</name>
</gene>
<comment type="caution">
    <text evidence="3">The sequence shown here is derived from an EMBL/GenBank/DDBJ whole genome shotgun (WGS) entry which is preliminary data.</text>
</comment>
<dbReference type="SMART" id="SM00474">
    <property type="entry name" value="35EXOc"/>
    <property type="match status" value="1"/>
</dbReference>
<dbReference type="GO" id="GO:0071035">
    <property type="term" value="P:nuclear polyadenylation-dependent rRNA catabolic process"/>
    <property type="evidence" value="ECO:0007669"/>
    <property type="project" value="TreeGrafter"/>
</dbReference>
<protein>
    <recommendedName>
        <fullName evidence="2">3'-5' exonuclease domain-containing protein</fullName>
    </recommendedName>
</protein>
<dbReference type="InterPro" id="IPR012337">
    <property type="entry name" value="RNaseH-like_sf"/>
</dbReference>
<accession>A0A4U5LP60</accession>
<dbReference type="GO" id="GO:0071040">
    <property type="term" value="P:nuclear polyadenylation-dependent antisense transcript catabolic process"/>
    <property type="evidence" value="ECO:0007669"/>
    <property type="project" value="TreeGrafter"/>
</dbReference>
<dbReference type="STRING" id="34508.A0A4U5LP60"/>
<reference evidence="3 4" key="2">
    <citation type="journal article" date="2019" name="G3 (Bethesda)">
        <title>Hybrid Assembly of the Genome of the Entomopathogenic Nematode Steinernema carpocapsae Identifies the X-Chromosome.</title>
        <authorList>
            <person name="Serra L."/>
            <person name="Macchietto M."/>
            <person name="Macias-Munoz A."/>
            <person name="McGill C.J."/>
            <person name="Rodriguez I.M."/>
            <person name="Rodriguez B."/>
            <person name="Murad R."/>
            <person name="Mortazavi A."/>
        </authorList>
    </citation>
    <scope>NUCLEOTIDE SEQUENCE [LARGE SCALE GENOMIC DNA]</scope>
    <source>
        <strain evidence="3 4">ALL</strain>
    </source>
</reference>